<organism evidence="2 3">
    <name type="scientific">Lasius niger</name>
    <name type="common">Black garden ant</name>
    <dbReference type="NCBI Taxonomy" id="67767"/>
    <lineage>
        <taxon>Eukaryota</taxon>
        <taxon>Metazoa</taxon>
        <taxon>Ecdysozoa</taxon>
        <taxon>Arthropoda</taxon>
        <taxon>Hexapoda</taxon>
        <taxon>Insecta</taxon>
        <taxon>Pterygota</taxon>
        <taxon>Neoptera</taxon>
        <taxon>Endopterygota</taxon>
        <taxon>Hymenoptera</taxon>
        <taxon>Apocrita</taxon>
        <taxon>Aculeata</taxon>
        <taxon>Formicoidea</taxon>
        <taxon>Formicidae</taxon>
        <taxon>Formicinae</taxon>
        <taxon>Lasius</taxon>
        <taxon>Lasius</taxon>
    </lineage>
</organism>
<dbReference type="PaxDb" id="67767-A0A0J7N9L8"/>
<dbReference type="AlphaFoldDB" id="A0A0J7N9L8"/>
<gene>
    <name evidence="2" type="ORF">RF55_11011</name>
</gene>
<evidence type="ECO:0000313" key="3">
    <source>
        <dbReference type="Proteomes" id="UP000036403"/>
    </source>
</evidence>
<keyword evidence="3" id="KW-1185">Reference proteome</keyword>
<feature type="region of interest" description="Disordered" evidence="1">
    <location>
        <begin position="130"/>
        <end position="163"/>
    </location>
</feature>
<name>A0A0J7N9L8_LASNI</name>
<dbReference type="Proteomes" id="UP000036403">
    <property type="component" value="Unassembled WGS sequence"/>
</dbReference>
<evidence type="ECO:0000313" key="2">
    <source>
        <dbReference type="EMBL" id="KMQ89370.1"/>
    </source>
</evidence>
<dbReference type="OrthoDB" id="7616539at2759"/>
<sequence>MERKMKWKLEDIARQERGKGKRLDGKGWERIRERLPVRYKWKAQLAKKKNRKEKACREMLLGIKKDVIIKEEGSKEKKEGKMECIVKIGENRWKVVGVYVNGDMERKLEGLKEWMEEKVVRKDCEKGIRKDRGNKKGWWDDEECRERKSGEKGVEEMEEGGRR</sequence>
<accession>A0A0J7N9L8</accession>
<proteinExistence type="predicted"/>
<protein>
    <submittedName>
        <fullName evidence="2">Retrotransposable element tf2 protein type 2</fullName>
    </submittedName>
</protein>
<comment type="caution">
    <text evidence="2">The sequence shown here is derived from an EMBL/GenBank/DDBJ whole genome shotgun (WGS) entry which is preliminary data.</text>
</comment>
<reference evidence="2 3" key="1">
    <citation type="submission" date="2015-04" db="EMBL/GenBank/DDBJ databases">
        <title>Lasius niger genome sequencing.</title>
        <authorList>
            <person name="Konorov E.A."/>
            <person name="Nikitin M.A."/>
            <person name="Kirill M.V."/>
            <person name="Chang P."/>
        </authorList>
    </citation>
    <scope>NUCLEOTIDE SEQUENCE [LARGE SCALE GENOMIC DNA]</scope>
    <source>
        <tissue evidence="2">Whole</tissue>
    </source>
</reference>
<dbReference type="EMBL" id="LBMM01007853">
    <property type="protein sequence ID" value="KMQ89370.1"/>
    <property type="molecule type" value="Genomic_DNA"/>
</dbReference>
<evidence type="ECO:0000256" key="1">
    <source>
        <dbReference type="SAM" id="MobiDB-lite"/>
    </source>
</evidence>
<feature type="compositionally biased region" description="Basic and acidic residues" evidence="1">
    <location>
        <begin position="144"/>
        <end position="163"/>
    </location>
</feature>